<dbReference type="EMBL" id="CP093255">
    <property type="protein sequence ID" value="UNH39817.1"/>
    <property type="molecule type" value="Genomic_DNA"/>
</dbReference>
<dbReference type="Proteomes" id="UP000829420">
    <property type="component" value="Chromosome"/>
</dbReference>
<accession>A0ACD3Y9I3</accession>
<reference evidence="1" key="1">
    <citation type="submission" date="2022-03" db="EMBL/GenBank/DDBJ databases">
        <title>ESBL-producing Moellerella wisconsensis and Escherichia marmotae isolated from wild game meat.</title>
        <authorList>
            <person name="Biggel M."/>
        </authorList>
    </citation>
    <scope>NUCLEOTIDE SEQUENCE</scope>
    <source>
        <strain evidence="1">W1</strain>
    </source>
</reference>
<evidence type="ECO:0000313" key="1">
    <source>
        <dbReference type="EMBL" id="UNH39817.1"/>
    </source>
</evidence>
<evidence type="ECO:0000313" key="2">
    <source>
        <dbReference type="Proteomes" id="UP000829420"/>
    </source>
</evidence>
<organism evidence="1 2">
    <name type="scientific">Moellerella wisconsensis</name>
    <dbReference type="NCBI Taxonomy" id="158849"/>
    <lineage>
        <taxon>Bacteria</taxon>
        <taxon>Pseudomonadati</taxon>
        <taxon>Pseudomonadota</taxon>
        <taxon>Gammaproteobacteria</taxon>
        <taxon>Enterobacterales</taxon>
        <taxon>Morganellaceae</taxon>
        <taxon>Moellerella</taxon>
    </lineage>
</organism>
<name>A0ACD3Y9I3_9GAMM</name>
<protein>
    <submittedName>
        <fullName evidence="1">Uncharacterized protein</fullName>
    </submittedName>
</protein>
<gene>
    <name evidence="1" type="ORF">MNY70_05045</name>
</gene>
<proteinExistence type="predicted"/>
<keyword evidence="2" id="KW-1185">Reference proteome</keyword>
<sequence>MINLDDYRHAGLKNKLPTKNLSYLIESKTKGYETFDYQWMTDKRVKIVAEKEMESSTYLFEEMKTQTHLLLIEETGY</sequence>